<organism evidence="12 13">
    <name type="scientific">Verrucosispora sioxanthis</name>
    <dbReference type="NCBI Taxonomy" id="2499994"/>
    <lineage>
        <taxon>Bacteria</taxon>
        <taxon>Bacillati</taxon>
        <taxon>Actinomycetota</taxon>
        <taxon>Actinomycetes</taxon>
        <taxon>Micromonosporales</taxon>
        <taxon>Micromonosporaceae</taxon>
        <taxon>Micromonospora</taxon>
    </lineage>
</organism>
<dbReference type="SUPFAM" id="SSF81321">
    <property type="entry name" value="Family A G protein-coupled receptor-like"/>
    <property type="match status" value="1"/>
</dbReference>
<dbReference type="RefSeq" id="WP_164446340.1">
    <property type="nucleotide sequence ID" value="NZ_SAIY01000002.1"/>
</dbReference>
<keyword evidence="5 11" id="KW-0812">Transmembrane</keyword>
<dbReference type="GO" id="GO:0005216">
    <property type="term" value="F:monoatomic ion channel activity"/>
    <property type="evidence" value="ECO:0007669"/>
    <property type="project" value="InterPro"/>
</dbReference>
<accession>A0A6M1L740</accession>
<dbReference type="PANTHER" id="PTHR28286">
    <property type="match status" value="1"/>
</dbReference>
<keyword evidence="13" id="KW-1185">Reference proteome</keyword>
<dbReference type="GO" id="GO:0016020">
    <property type="term" value="C:membrane"/>
    <property type="evidence" value="ECO:0007669"/>
    <property type="project" value="UniProtKB-SubCell"/>
</dbReference>
<evidence type="ECO:0000256" key="1">
    <source>
        <dbReference type="ARBA" id="ARBA00004141"/>
    </source>
</evidence>
<evidence type="ECO:0000313" key="12">
    <source>
        <dbReference type="EMBL" id="NGM12463.1"/>
    </source>
</evidence>
<dbReference type="Pfam" id="PF01036">
    <property type="entry name" value="Bac_rhodopsin"/>
    <property type="match status" value="1"/>
</dbReference>
<evidence type="ECO:0000256" key="4">
    <source>
        <dbReference type="ARBA" id="ARBA00022606"/>
    </source>
</evidence>
<feature type="transmembrane region" description="Helical" evidence="11">
    <location>
        <begin position="162"/>
        <end position="183"/>
    </location>
</feature>
<gene>
    <name evidence="12" type="ORF">ENC19_07235</name>
</gene>
<feature type="transmembrane region" description="Helical" evidence="11">
    <location>
        <begin position="129"/>
        <end position="150"/>
    </location>
</feature>
<name>A0A6M1L740_9ACTN</name>
<evidence type="ECO:0000256" key="11">
    <source>
        <dbReference type="SAM" id="Phobius"/>
    </source>
</evidence>
<dbReference type="GO" id="GO:0009881">
    <property type="term" value="F:photoreceptor activity"/>
    <property type="evidence" value="ECO:0007669"/>
    <property type="project" value="UniProtKB-KW"/>
</dbReference>
<keyword evidence="8" id="KW-0157">Chromophore</keyword>
<dbReference type="InterPro" id="IPR001425">
    <property type="entry name" value="Arc/bac/fun_rhodopsins"/>
</dbReference>
<keyword evidence="9 11" id="KW-0472">Membrane</keyword>
<evidence type="ECO:0000256" key="8">
    <source>
        <dbReference type="ARBA" id="ARBA00022991"/>
    </source>
</evidence>
<evidence type="ECO:0000256" key="5">
    <source>
        <dbReference type="ARBA" id="ARBA00022692"/>
    </source>
</evidence>
<dbReference type="EMBL" id="SAIY01000002">
    <property type="protein sequence ID" value="NGM12463.1"/>
    <property type="molecule type" value="Genomic_DNA"/>
</dbReference>
<evidence type="ECO:0000313" key="13">
    <source>
        <dbReference type="Proteomes" id="UP000478148"/>
    </source>
</evidence>
<comment type="subcellular location">
    <subcellularLocation>
        <location evidence="1">Membrane</location>
        <topology evidence="1">Multi-pass membrane protein</topology>
    </subcellularLocation>
</comment>
<keyword evidence="6" id="KW-0681">Retinal protein</keyword>
<proteinExistence type="inferred from homology"/>
<dbReference type="Proteomes" id="UP000478148">
    <property type="component" value="Unassembled WGS sequence"/>
</dbReference>
<evidence type="ECO:0000256" key="9">
    <source>
        <dbReference type="ARBA" id="ARBA00023136"/>
    </source>
</evidence>
<keyword evidence="3" id="KW-0600">Photoreceptor protein</keyword>
<dbReference type="PRINTS" id="PR00251">
    <property type="entry name" value="BACTRLOPSIN"/>
</dbReference>
<dbReference type="AlphaFoldDB" id="A0A6M1L740"/>
<reference evidence="12 13" key="1">
    <citation type="submission" date="2020-02" db="EMBL/GenBank/DDBJ databases">
        <title>Draft Genome Sequence of Verrucosispora sp. Strain CWR15, Isolated from Gulf of Mexico Sponge.</title>
        <authorList>
            <person name="Kennedy S.J."/>
            <person name="Cella E."/>
            <person name="Azarian T."/>
            <person name="Baker B.J."/>
            <person name="Shaw L.N."/>
        </authorList>
    </citation>
    <scope>NUCLEOTIDE SEQUENCE [LARGE SCALE GENOMIC DNA]</scope>
    <source>
        <strain evidence="12 13">CWR15</strain>
    </source>
</reference>
<dbReference type="SMART" id="SM01021">
    <property type="entry name" value="Bac_rhodopsin"/>
    <property type="match status" value="1"/>
</dbReference>
<keyword evidence="7 11" id="KW-1133">Transmembrane helix</keyword>
<evidence type="ECO:0000256" key="6">
    <source>
        <dbReference type="ARBA" id="ARBA00022925"/>
    </source>
</evidence>
<feature type="transmembrane region" description="Helical" evidence="11">
    <location>
        <begin position="34"/>
        <end position="53"/>
    </location>
</feature>
<comment type="similarity">
    <text evidence="2">Belongs to the archaeal/bacterial/fungal opsin family.</text>
</comment>
<keyword evidence="4" id="KW-0716">Sensory transduction</keyword>
<keyword evidence="10" id="KW-0675">Receptor</keyword>
<feature type="transmembrane region" description="Helical" evidence="11">
    <location>
        <begin position="73"/>
        <end position="92"/>
    </location>
</feature>
<evidence type="ECO:0000256" key="10">
    <source>
        <dbReference type="ARBA" id="ARBA00023170"/>
    </source>
</evidence>
<evidence type="ECO:0000256" key="7">
    <source>
        <dbReference type="ARBA" id="ARBA00022989"/>
    </source>
</evidence>
<dbReference type="PROSITE" id="PS00950">
    <property type="entry name" value="BACTERIAL_OPSIN_1"/>
    <property type="match status" value="1"/>
</dbReference>
<evidence type="ECO:0000256" key="3">
    <source>
        <dbReference type="ARBA" id="ARBA00022543"/>
    </source>
</evidence>
<dbReference type="GO" id="GO:0007602">
    <property type="term" value="P:phototransduction"/>
    <property type="evidence" value="ECO:0007669"/>
    <property type="project" value="UniProtKB-KW"/>
</dbReference>
<dbReference type="PANTHER" id="PTHR28286:SF2">
    <property type="entry name" value="BACTERIORHODOPSIN _OPSIN, NOPA (EUROFUNG)"/>
    <property type="match status" value="1"/>
</dbReference>
<protein>
    <submittedName>
        <fullName evidence="12">Bacteriorhodopsin</fullName>
    </submittedName>
</protein>
<sequence length="231" mass="25384">MGFWLWFYVVAMAAGVALFSYWRANPKGVPPVEYSIATAIPLWSGFWYLVMAVGGGRIEVADQTTFWARYADWVVTTPLLLVALSLTAMHALPRKRWGLVRALVVADIIMITSGFLADLMESRAGRYGLYAVGVVALLVVFGLIWGPLRATAARQPAPMSRVFTQVALLLSVLWVGYPLIWILGPSGIGQFGDTTDTALFVILPILSKVVWSAVDLGLLRRLSDRRLLTVA</sequence>
<feature type="transmembrane region" description="Helical" evidence="11">
    <location>
        <begin position="99"/>
        <end position="117"/>
    </location>
</feature>
<feature type="transmembrane region" description="Helical" evidence="11">
    <location>
        <begin position="6"/>
        <end position="22"/>
    </location>
</feature>
<evidence type="ECO:0000256" key="2">
    <source>
        <dbReference type="ARBA" id="ARBA00008130"/>
    </source>
</evidence>
<dbReference type="Gene3D" id="1.20.1070.10">
    <property type="entry name" value="Rhodopsin 7-helix transmembrane proteins"/>
    <property type="match status" value="1"/>
</dbReference>
<comment type="caution">
    <text evidence="12">The sequence shown here is derived from an EMBL/GenBank/DDBJ whole genome shotgun (WGS) entry which is preliminary data.</text>
</comment>
<dbReference type="InterPro" id="IPR018229">
    <property type="entry name" value="Rhodopsin_retinal_BS"/>
</dbReference>
<feature type="transmembrane region" description="Helical" evidence="11">
    <location>
        <begin position="198"/>
        <end position="219"/>
    </location>
</feature>